<dbReference type="CDD" id="cd07564">
    <property type="entry name" value="nitrilases_CHs"/>
    <property type="match status" value="1"/>
</dbReference>
<dbReference type="PROSITE" id="PS50263">
    <property type="entry name" value="CN_HYDROLASE"/>
    <property type="match status" value="1"/>
</dbReference>
<dbReference type="InterPro" id="IPR044149">
    <property type="entry name" value="Nitrilases_CHs"/>
</dbReference>
<evidence type="ECO:0000313" key="4">
    <source>
        <dbReference type="EMBL" id="KAH8102542.1"/>
    </source>
</evidence>
<protein>
    <submittedName>
        <fullName evidence="4">Carbon-nitrogen hydrolase</fullName>
    </submittedName>
</protein>
<dbReference type="Gene3D" id="3.60.110.10">
    <property type="entry name" value="Carbon-nitrogen hydrolase"/>
    <property type="match status" value="1"/>
</dbReference>
<dbReference type="InterPro" id="IPR036526">
    <property type="entry name" value="C-N_Hydrolase_sf"/>
</dbReference>
<comment type="similarity">
    <text evidence="1">Belongs to the carbon-nitrogen hydrolase superfamily. Nitrilase family.</text>
</comment>
<accession>A0A8K0XRQ6</accession>
<evidence type="ECO:0000256" key="2">
    <source>
        <dbReference type="PROSITE-ProRule" id="PRU10139"/>
    </source>
</evidence>
<dbReference type="SUPFAM" id="SSF56317">
    <property type="entry name" value="Carbon-nitrogen hydrolase"/>
    <property type="match status" value="1"/>
</dbReference>
<sequence>MANIIVASVVQACTVAYSLPETLDKLENYARLAKERDGSQLVVFPEAFIGGYPKMSTFGVTVGNRKPEGRDEFVRYHSAAIDIPSPAITRLESISRELHVFLVVGVIERDGGTLYCTVVFVDPVQGYLCKHRKLLPTGLERVIWGQGDATTLPVPEVSFVAEGKGSVKAKVSSTICWENYMPLLRTFYYSQGTQIYCAPTVDARPEWQHTMKHIALEGRCFVLSACQYAEEKDYPSDHAVADEDKRDPKNIMIAGGSVIVSPLGQVLAGPLLGEEGVLTARLDLDDVVRGKFDLDVTGHYARPDSKLFSSFIGRCLTAASQFSSCPSPDCSEHGKSHCVRIRSDRNIMIKLKKVRFGV</sequence>
<dbReference type="InterPro" id="IPR003010">
    <property type="entry name" value="C-N_Hydrolase"/>
</dbReference>
<dbReference type="GO" id="GO:0016836">
    <property type="term" value="F:hydro-lyase activity"/>
    <property type="evidence" value="ECO:0007669"/>
    <property type="project" value="UniProtKB-ARBA"/>
</dbReference>
<dbReference type="PANTHER" id="PTHR46044">
    <property type="entry name" value="NITRILASE"/>
    <property type="match status" value="1"/>
</dbReference>
<evidence type="ECO:0000313" key="5">
    <source>
        <dbReference type="Proteomes" id="UP000813824"/>
    </source>
</evidence>
<dbReference type="Proteomes" id="UP000813824">
    <property type="component" value="Unassembled WGS sequence"/>
</dbReference>
<proteinExistence type="inferred from homology"/>
<keyword evidence="4" id="KW-0378">Hydrolase</keyword>
<dbReference type="EMBL" id="JAEVFJ010000009">
    <property type="protein sequence ID" value="KAH8102542.1"/>
    <property type="molecule type" value="Genomic_DNA"/>
</dbReference>
<dbReference type="AlphaFoldDB" id="A0A8K0XRQ6"/>
<gene>
    <name evidence="4" type="ORF">BXZ70DRAFT_890082</name>
</gene>
<evidence type="ECO:0000259" key="3">
    <source>
        <dbReference type="PROSITE" id="PS50263"/>
    </source>
</evidence>
<dbReference type="PROSITE" id="PS00920">
    <property type="entry name" value="NITRIL_CHT_1"/>
    <property type="match status" value="1"/>
</dbReference>
<keyword evidence="5" id="KW-1185">Reference proteome</keyword>
<reference evidence="4" key="1">
    <citation type="journal article" date="2021" name="New Phytol.">
        <title>Evolutionary innovations through gain and loss of genes in the ectomycorrhizal Boletales.</title>
        <authorList>
            <person name="Wu G."/>
            <person name="Miyauchi S."/>
            <person name="Morin E."/>
            <person name="Kuo A."/>
            <person name="Drula E."/>
            <person name="Varga T."/>
            <person name="Kohler A."/>
            <person name="Feng B."/>
            <person name="Cao Y."/>
            <person name="Lipzen A."/>
            <person name="Daum C."/>
            <person name="Hundley H."/>
            <person name="Pangilinan J."/>
            <person name="Johnson J."/>
            <person name="Barry K."/>
            <person name="LaButti K."/>
            <person name="Ng V."/>
            <person name="Ahrendt S."/>
            <person name="Min B."/>
            <person name="Choi I.G."/>
            <person name="Park H."/>
            <person name="Plett J.M."/>
            <person name="Magnuson J."/>
            <person name="Spatafora J.W."/>
            <person name="Nagy L.G."/>
            <person name="Henrissat B."/>
            <person name="Grigoriev I.V."/>
            <person name="Yang Z.L."/>
            <person name="Xu J."/>
            <person name="Martin F.M."/>
        </authorList>
    </citation>
    <scope>NUCLEOTIDE SEQUENCE</scope>
    <source>
        <strain evidence="4">KKN 215</strain>
    </source>
</reference>
<name>A0A8K0XRQ6_9AGAR</name>
<dbReference type="InterPro" id="IPR000132">
    <property type="entry name" value="Nitrilase/CN_hydratase_CS"/>
</dbReference>
<dbReference type="Pfam" id="PF00795">
    <property type="entry name" value="CN_hydrolase"/>
    <property type="match status" value="1"/>
</dbReference>
<dbReference type="GO" id="GO:0000257">
    <property type="term" value="F:nitrilase activity"/>
    <property type="evidence" value="ECO:0007669"/>
    <property type="project" value="UniProtKB-ARBA"/>
</dbReference>
<feature type="domain" description="CN hydrolase" evidence="3">
    <location>
        <begin position="5"/>
        <end position="284"/>
    </location>
</feature>
<organism evidence="4 5">
    <name type="scientific">Cristinia sonorae</name>
    <dbReference type="NCBI Taxonomy" id="1940300"/>
    <lineage>
        <taxon>Eukaryota</taxon>
        <taxon>Fungi</taxon>
        <taxon>Dikarya</taxon>
        <taxon>Basidiomycota</taxon>
        <taxon>Agaricomycotina</taxon>
        <taxon>Agaricomycetes</taxon>
        <taxon>Agaricomycetidae</taxon>
        <taxon>Agaricales</taxon>
        <taxon>Pleurotineae</taxon>
        <taxon>Stephanosporaceae</taxon>
        <taxon>Cristinia</taxon>
    </lineage>
</organism>
<evidence type="ECO:0000256" key="1">
    <source>
        <dbReference type="ARBA" id="ARBA00008129"/>
    </source>
</evidence>
<comment type="caution">
    <text evidence="4">The sequence shown here is derived from an EMBL/GenBank/DDBJ whole genome shotgun (WGS) entry which is preliminary data.</text>
</comment>
<feature type="active site" description="Proton acceptor" evidence="2">
    <location>
        <position position="46"/>
    </location>
</feature>
<dbReference type="PANTHER" id="PTHR46044:SF1">
    <property type="entry name" value="CN HYDROLASE DOMAIN-CONTAINING PROTEIN"/>
    <property type="match status" value="1"/>
</dbReference>
<dbReference type="OrthoDB" id="10250282at2759"/>